<reference evidence="5 6" key="1">
    <citation type="journal article" date="2015" name="Microbiome">
        <title>Genomic resolution of linkages in carbon, nitrogen, and sulfur cycling among widespread estuary sediment bacteria.</title>
        <authorList>
            <person name="Baker B.J."/>
            <person name="Lazar C.S."/>
            <person name="Teske A.P."/>
            <person name="Dick G.J."/>
        </authorList>
    </citation>
    <scope>NUCLEOTIDE SEQUENCE [LARGE SCALE GENOMIC DNA]</scope>
    <source>
        <strain evidence="5">SM23_42</strain>
    </source>
</reference>
<dbReference type="AlphaFoldDB" id="A0A0S8FSF7"/>
<dbReference type="PANTHER" id="PTHR43356:SF2">
    <property type="entry name" value="PHOSPHATE ACETYLTRANSFERASE"/>
    <property type="match status" value="1"/>
</dbReference>
<evidence type="ECO:0000256" key="2">
    <source>
        <dbReference type="ARBA" id="ARBA00022679"/>
    </source>
</evidence>
<evidence type="ECO:0000313" key="6">
    <source>
        <dbReference type="Proteomes" id="UP000051373"/>
    </source>
</evidence>
<evidence type="ECO:0000313" key="5">
    <source>
        <dbReference type="EMBL" id="KPK63688.1"/>
    </source>
</evidence>
<dbReference type="SUPFAM" id="SSF53659">
    <property type="entry name" value="Isocitrate/Isopropylmalate dehydrogenase-like"/>
    <property type="match status" value="1"/>
</dbReference>
<evidence type="ECO:0000256" key="1">
    <source>
        <dbReference type="ARBA" id="ARBA00005656"/>
    </source>
</evidence>
<gene>
    <name evidence="5" type="ORF">AMJ83_05660</name>
</gene>
<keyword evidence="2" id="KW-0808">Transferase</keyword>
<dbReference type="InterPro" id="IPR012147">
    <property type="entry name" value="P_Ac_Bu_trans"/>
</dbReference>
<name>A0A0S8FSF7_UNCW3</name>
<dbReference type="InterPro" id="IPR050500">
    <property type="entry name" value="Phos_Acetyltrans/Butyryltrans"/>
</dbReference>
<dbReference type="EMBL" id="LJUJ01000009">
    <property type="protein sequence ID" value="KPK63688.1"/>
    <property type="molecule type" value="Genomic_DNA"/>
</dbReference>
<organism evidence="5 6">
    <name type="scientific">candidate division WOR_3 bacterium SM23_42</name>
    <dbReference type="NCBI Taxonomy" id="1703779"/>
    <lineage>
        <taxon>Bacteria</taxon>
        <taxon>Bacteria division WOR-3</taxon>
    </lineage>
</organism>
<comment type="similarity">
    <text evidence="1">Belongs to the phosphate acetyltransferase and butyryltransferase family.</text>
</comment>
<dbReference type="Gene3D" id="3.40.718.10">
    <property type="entry name" value="Isopropylmalate Dehydrogenase"/>
    <property type="match status" value="1"/>
</dbReference>
<dbReference type="PIRSF" id="PIRSF000428">
    <property type="entry name" value="P_Ac_trans"/>
    <property type="match status" value="1"/>
</dbReference>
<protein>
    <recommendedName>
        <fullName evidence="4">Phosphate acetyl/butaryl transferase domain-containing protein</fullName>
    </recommendedName>
</protein>
<sequence>MKSFEKLIASAKRKGKKRCVVVCAEDDALLEGIRLSHDLGLIVPVLVGDRAKITEIAKTVQLDATKCDIHDEPDEGKALIKAISVVKERGDFLMKGMLSSSAFLKGVLNKDWGLRSEKILSHIAAFEIPDYHKLLFMSDGGMNPKLNLATRIEIVKNAVQALRTMGIRQPKIGLVAASETINPDMPETVDAVKIVEMNRAGQIGGCTIDGPFGFDVAVSRKAAAIKKIESPVAGDVDFILMPSISTANIWAKGLMYFAHTKAAGMVVGAQRPIIMLSRADDPATKLNSIALGVVISRN</sequence>
<evidence type="ECO:0000256" key="3">
    <source>
        <dbReference type="ARBA" id="ARBA00023315"/>
    </source>
</evidence>
<evidence type="ECO:0000259" key="4">
    <source>
        <dbReference type="Pfam" id="PF01515"/>
    </source>
</evidence>
<dbReference type="InterPro" id="IPR002505">
    <property type="entry name" value="PTA_PTB"/>
</dbReference>
<feature type="domain" description="Phosphate acetyl/butaryl transferase" evidence="4">
    <location>
        <begin position="82"/>
        <end position="291"/>
    </location>
</feature>
<proteinExistence type="inferred from homology"/>
<dbReference type="PANTHER" id="PTHR43356">
    <property type="entry name" value="PHOSPHATE ACETYLTRANSFERASE"/>
    <property type="match status" value="1"/>
</dbReference>
<dbReference type="STRING" id="1703779.AMJ83_05660"/>
<accession>A0A0S8FSF7</accession>
<dbReference type="GO" id="GO:0016746">
    <property type="term" value="F:acyltransferase activity"/>
    <property type="evidence" value="ECO:0007669"/>
    <property type="project" value="UniProtKB-KW"/>
</dbReference>
<comment type="caution">
    <text evidence="5">The sequence shown here is derived from an EMBL/GenBank/DDBJ whole genome shotgun (WGS) entry which is preliminary data.</text>
</comment>
<dbReference type="Proteomes" id="UP000051373">
    <property type="component" value="Unassembled WGS sequence"/>
</dbReference>
<dbReference type="Pfam" id="PF01515">
    <property type="entry name" value="PTA_PTB"/>
    <property type="match status" value="1"/>
</dbReference>
<keyword evidence="3" id="KW-0012">Acyltransferase</keyword>